<gene>
    <name evidence="1" type="ORF">BSTOLATCC_MIC19059</name>
</gene>
<protein>
    <recommendedName>
        <fullName evidence="3">Ribosomal protein S3</fullName>
    </recommendedName>
</protein>
<evidence type="ECO:0000313" key="1">
    <source>
        <dbReference type="EMBL" id="CAG9317817.1"/>
    </source>
</evidence>
<evidence type="ECO:0000313" key="2">
    <source>
        <dbReference type="Proteomes" id="UP001162131"/>
    </source>
</evidence>
<name>A0AAU9J1K6_9CILI</name>
<comment type="caution">
    <text evidence="1">The sequence shown here is derived from an EMBL/GenBank/DDBJ whole genome shotgun (WGS) entry which is preliminary data.</text>
</comment>
<dbReference type="AlphaFoldDB" id="A0AAU9J1K6"/>
<proteinExistence type="predicted"/>
<accession>A0AAU9J1K6</accession>
<evidence type="ECO:0008006" key="3">
    <source>
        <dbReference type="Google" id="ProtNLM"/>
    </source>
</evidence>
<keyword evidence="2" id="KW-1185">Reference proteome</keyword>
<dbReference type="Proteomes" id="UP001162131">
    <property type="component" value="Unassembled WGS sequence"/>
</dbReference>
<sequence>MLKAIHLSRHLWMRSKWFSKFLNWTSRKKYFQFLKFGNLEYILSKSSSLFDKIYYSLREIINKKFSFNFEKKTL</sequence>
<organism evidence="1 2">
    <name type="scientific">Blepharisma stoltei</name>
    <dbReference type="NCBI Taxonomy" id="1481888"/>
    <lineage>
        <taxon>Eukaryota</taxon>
        <taxon>Sar</taxon>
        <taxon>Alveolata</taxon>
        <taxon>Ciliophora</taxon>
        <taxon>Postciliodesmatophora</taxon>
        <taxon>Heterotrichea</taxon>
        <taxon>Heterotrichida</taxon>
        <taxon>Blepharismidae</taxon>
        <taxon>Blepharisma</taxon>
    </lineage>
</organism>
<dbReference type="EMBL" id="CAJZBQ010000018">
    <property type="protein sequence ID" value="CAG9317817.1"/>
    <property type="molecule type" value="Genomic_DNA"/>
</dbReference>
<reference evidence="1" key="1">
    <citation type="submission" date="2021-09" db="EMBL/GenBank/DDBJ databases">
        <authorList>
            <consortium name="AG Swart"/>
            <person name="Singh M."/>
            <person name="Singh A."/>
            <person name="Seah K."/>
            <person name="Emmerich C."/>
        </authorList>
    </citation>
    <scope>NUCLEOTIDE SEQUENCE</scope>
    <source>
        <strain evidence="1">ATCC30299</strain>
    </source>
</reference>